<gene>
    <name evidence="1" type="ORF">CNX65_17190</name>
</gene>
<dbReference type="Proteomes" id="UP000218505">
    <property type="component" value="Chromosome"/>
</dbReference>
<proteinExistence type="predicted"/>
<dbReference type="AlphaFoldDB" id="A0A290Z703"/>
<name>A0A290Z703_9PSEU</name>
<organism evidence="1 2">
    <name type="scientific">Actinosynnema pretiosum</name>
    <dbReference type="NCBI Taxonomy" id="42197"/>
    <lineage>
        <taxon>Bacteria</taxon>
        <taxon>Bacillati</taxon>
        <taxon>Actinomycetota</taxon>
        <taxon>Actinomycetes</taxon>
        <taxon>Pseudonocardiales</taxon>
        <taxon>Pseudonocardiaceae</taxon>
        <taxon>Actinosynnema</taxon>
    </lineage>
</organism>
<keyword evidence="2" id="KW-1185">Reference proteome</keyword>
<dbReference type="KEGG" id="apre:CNX65_17190"/>
<evidence type="ECO:0000313" key="2">
    <source>
        <dbReference type="Proteomes" id="UP000218505"/>
    </source>
</evidence>
<dbReference type="EMBL" id="CP023445">
    <property type="protein sequence ID" value="ATE54800.1"/>
    <property type="molecule type" value="Genomic_DNA"/>
</dbReference>
<reference evidence="1" key="1">
    <citation type="submission" date="2017-09" db="EMBL/GenBank/DDBJ databases">
        <title>Complete Genome Sequence of ansamitocin-producing Bacterium Actinosynnema pretiosum X47.</title>
        <authorList>
            <person name="Cao G."/>
            <person name="Zong G."/>
            <person name="Zhong C."/>
            <person name="Fu J."/>
        </authorList>
    </citation>
    <scope>NUCLEOTIDE SEQUENCE [LARGE SCALE GENOMIC DNA]</scope>
    <source>
        <strain evidence="1">X47</strain>
    </source>
</reference>
<evidence type="ECO:0000313" key="1">
    <source>
        <dbReference type="EMBL" id="ATE54800.1"/>
    </source>
</evidence>
<sequence>MRPFSRRWMFDLVDPRDRVRARALARHRELVARCEAALLDCHAAWRSSHRADEGEREVAVARRCWAVYREARGRTVHGLVDAFREAPDDAARAELWPFAVLFLRWENRCPDEWGAPASSQWSAWTTKGHLLLDLARRGVPGGGEGVELVVAALERPYRCKDWVFARVARRVDGPELRERLGGLAGREPRARFVLDLLDRPELPASRGAWARWRAADPASSAAPTPVE</sequence>
<protein>
    <submittedName>
        <fullName evidence="1">Uncharacterized protein</fullName>
    </submittedName>
</protein>
<accession>A0A290Z703</accession>
<dbReference type="RefSeq" id="WP_096494302.1">
    <property type="nucleotide sequence ID" value="NZ_CP023445.1"/>
</dbReference>